<gene>
    <name evidence="1" type="ORF">SNEC2469_LOCUS2060</name>
</gene>
<accession>A0A812JNB3</accession>
<dbReference type="AlphaFoldDB" id="A0A812JNB3"/>
<evidence type="ECO:0000313" key="2">
    <source>
        <dbReference type="Proteomes" id="UP000601435"/>
    </source>
</evidence>
<protein>
    <submittedName>
        <fullName evidence="1">Uncharacterized protein</fullName>
    </submittedName>
</protein>
<dbReference type="Gene3D" id="3.40.50.300">
    <property type="entry name" value="P-loop containing nucleotide triphosphate hydrolases"/>
    <property type="match status" value="1"/>
</dbReference>
<dbReference type="OrthoDB" id="407354at2759"/>
<dbReference type="InterPro" id="IPR027417">
    <property type="entry name" value="P-loop_NTPase"/>
</dbReference>
<keyword evidence="2" id="KW-1185">Reference proteome</keyword>
<dbReference type="EMBL" id="CAJNJA010006409">
    <property type="protein sequence ID" value="CAE7209904.1"/>
    <property type="molecule type" value="Genomic_DNA"/>
</dbReference>
<dbReference type="Proteomes" id="UP000601435">
    <property type="component" value="Unassembled WGS sequence"/>
</dbReference>
<name>A0A812JNB3_9DINO</name>
<reference evidence="1" key="1">
    <citation type="submission" date="2021-02" db="EMBL/GenBank/DDBJ databases">
        <authorList>
            <person name="Dougan E. K."/>
            <person name="Rhodes N."/>
            <person name="Thang M."/>
            <person name="Chan C."/>
        </authorList>
    </citation>
    <scope>NUCLEOTIDE SEQUENCE</scope>
</reference>
<sequence>MREAHGVWQAWVGTDDWRSAYPALKSFINTEKDDMCAEAVRCRKNLVIPQTALKLPKALAEMEDLKSRGYTNHVLAVAEARAYHR</sequence>
<proteinExistence type="predicted"/>
<evidence type="ECO:0000313" key="1">
    <source>
        <dbReference type="EMBL" id="CAE7209904.1"/>
    </source>
</evidence>
<comment type="caution">
    <text evidence="1">The sequence shown here is derived from an EMBL/GenBank/DDBJ whole genome shotgun (WGS) entry which is preliminary data.</text>
</comment>
<organism evidence="1 2">
    <name type="scientific">Symbiodinium necroappetens</name>
    <dbReference type="NCBI Taxonomy" id="1628268"/>
    <lineage>
        <taxon>Eukaryota</taxon>
        <taxon>Sar</taxon>
        <taxon>Alveolata</taxon>
        <taxon>Dinophyceae</taxon>
        <taxon>Suessiales</taxon>
        <taxon>Symbiodiniaceae</taxon>
        <taxon>Symbiodinium</taxon>
    </lineage>
</organism>